<dbReference type="PANTHER" id="PTHR37332:SF1">
    <property type="entry name" value="ELMO DOMAIN-CONTAINING PROTEIN"/>
    <property type="match status" value="1"/>
</dbReference>
<sequence>MASSSLMMQYSMGSVAATTTDIIRLQEWVPTILLKRRASWGYLTRIFEGGRVFYNTALVTEQDIRQIWTEERLQKRTQRFFTLGTALGGILDIPSAHDFARAISHITLDYESLVAADVKSKSLFSLKGSEETAEYDHLEIHTIPFNIDYLITLASLCDAIFQVYDKLLTHHKKDQMWQATTLDSFQKADTRFKKVMGTIYRDLEALARDIMTEELNSVDPLGGLFSLSATQDDDSEI</sequence>
<evidence type="ECO:0000313" key="1">
    <source>
        <dbReference type="EMBL" id="KAG0022506.1"/>
    </source>
</evidence>
<dbReference type="AlphaFoldDB" id="A0A9P6N3Q6"/>
<proteinExistence type="predicted"/>
<accession>A0A9P6N3Q6</accession>
<reference evidence="1" key="1">
    <citation type="journal article" date="2020" name="Fungal Divers.">
        <title>Resolving the Mortierellaceae phylogeny through synthesis of multi-gene phylogenetics and phylogenomics.</title>
        <authorList>
            <person name="Vandepol N."/>
            <person name="Liber J."/>
            <person name="Desiro A."/>
            <person name="Na H."/>
            <person name="Kennedy M."/>
            <person name="Barry K."/>
            <person name="Grigoriev I.V."/>
            <person name="Miller A.N."/>
            <person name="O'Donnell K."/>
            <person name="Stajich J.E."/>
            <person name="Bonito G."/>
        </authorList>
    </citation>
    <scope>NUCLEOTIDE SEQUENCE</scope>
    <source>
        <strain evidence="1">NRRL 2769</strain>
    </source>
</reference>
<dbReference type="EMBL" id="JAAAID010000101">
    <property type="protein sequence ID" value="KAG0022506.1"/>
    <property type="molecule type" value="Genomic_DNA"/>
</dbReference>
<keyword evidence="2" id="KW-1185">Reference proteome</keyword>
<comment type="caution">
    <text evidence="1">The sequence shown here is derived from an EMBL/GenBank/DDBJ whole genome shotgun (WGS) entry which is preliminary data.</text>
</comment>
<organism evidence="1 2">
    <name type="scientific">Entomortierella chlamydospora</name>
    <dbReference type="NCBI Taxonomy" id="101097"/>
    <lineage>
        <taxon>Eukaryota</taxon>
        <taxon>Fungi</taxon>
        <taxon>Fungi incertae sedis</taxon>
        <taxon>Mucoromycota</taxon>
        <taxon>Mortierellomycotina</taxon>
        <taxon>Mortierellomycetes</taxon>
        <taxon>Mortierellales</taxon>
        <taxon>Mortierellaceae</taxon>
        <taxon>Entomortierella</taxon>
    </lineage>
</organism>
<dbReference type="PANTHER" id="PTHR37332">
    <property type="entry name" value="EXPRESSED PROTEIN"/>
    <property type="match status" value="1"/>
</dbReference>
<evidence type="ECO:0000313" key="2">
    <source>
        <dbReference type="Proteomes" id="UP000703661"/>
    </source>
</evidence>
<protein>
    <submittedName>
        <fullName evidence="1">Uncharacterized protein</fullName>
    </submittedName>
</protein>
<dbReference type="Proteomes" id="UP000703661">
    <property type="component" value="Unassembled WGS sequence"/>
</dbReference>
<gene>
    <name evidence="1" type="ORF">BGZ80_000077</name>
</gene>
<name>A0A9P6N3Q6_9FUNG</name>